<dbReference type="Proteomes" id="UP000192714">
    <property type="component" value="Unassembled WGS sequence"/>
</dbReference>
<dbReference type="Pfam" id="PF13228">
    <property type="entry name" value="DUF4037"/>
    <property type="match status" value="1"/>
</dbReference>
<dbReference type="RefSeq" id="WP_003807643.1">
    <property type="nucleotide sequence ID" value="NZ_AP028457.1"/>
</dbReference>
<evidence type="ECO:0000313" key="7">
    <source>
        <dbReference type="EMBL" id="OSG96256.1"/>
    </source>
</evidence>
<reference evidence="7 10" key="1">
    <citation type="journal article" date="2016" name="Sci. Rep.">
        <title>Evaluation of genetic diversity among strains of the human gut commensal Bifidobacterium adolescentis.</title>
        <authorList>
            <person name="Duranti S."/>
            <person name="Milani C."/>
            <person name="Lugli G.A."/>
            <person name="Mancabelli L."/>
            <person name="Turroni F."/>
            <person name="Ferrario C."/>
            <person name="Mangifesta M."/>
            <person name="Viappiani A."/>
            <person name="Sanchez B."/>
            <person name="Margolles A."/>
            <person name="van Sinderen D."/>
            <person name="Ventura M."/>
        </authorList>
    </citation>
    <scope>NUCLEOTIDE SEQUENCE [LARGE SCALE GENOMIC DNA]</scope>
    <source>
        <strain evidence="7 10">AD2-8</strain>
    </source>
</reference>
<dbReference type="EMBL" id="NAQF01000005">
    <property type="protein sequence ID" value="OQM57474.1"/>
    <property type="molecule type" value="Genomic_DNA"/>
</dbReference>
<dbReference type="Proteomes" id="UP000193664">
    <property type="component" value="Unassembled WGS sequence"/>
</dbReference>
<dbReference type="eggNOG" id="ENOG5030URY">
    <property type="taxonomic scope" value="Bacteria"/>
</dbReference>
<accession>A0A076JKC1</accession>
<evidence type="ECO:0000313" key="4">
    <source>
        <dbReference type="EMBL" id="KAB6031853.1"/>
    </source>
</evidence>
<reference evidence="5 8" key="2">
    <citation type="submission" date="2016-07" db="EMBL/GenBank/DDBJ databases">
        <title>Draft Genome Sequence of Bifidobacterium adolescentis strain Km 4.</title>
        <authorList>
            <person name="Danilenko V.N."/>
        </authorList>
    </citation>
    <scope>NUCLEOTIDE SEQUENCE [LARGE SCALE GENOMIC DNA]</scope>
    <source>
        <strain evidence="5 8">Km 4</strain>
    </source>
</reference>
<evidence type="ECO:0000313" key="3">
    <source>
        <dbReference type="EMBL" id="BEK82252.1"/>
    </source>
</evidence>
<dbReference type="Proteomes" id="UP001357973">
    <property type="component" value="Chromosome"/>
</dbReference>
<dbReference type="GeneID" id="4556057"/>
<dbReference type="OMA" id="TTCMWHN"/>
<dbReference type="CDD" id="cd05403">
    <property type="entry name" value="NT_KNTase_like"/>
    <property type="match status" value="1"/>
</dbReference>
<sequence length="263" mass="30208">MSLANELVEAVSAWPEVEAITLGGSRATGDNDEKSDYDVYVYVTAPVSAERRRRLLRNYCSHMEIDNDFWETEDDCTLNDGTNIDVLYRDLDQFAANVADVVERFQASNGYTTCMWHNMLTSKVLFDRDGQYAATRQRFDVPFPEELRRNIINRNMRLLTGNLPSYDAQIRKAASRGDKIAVNHRMAAFMESYFDVLFALNRRTHPGEKRLDKLAERDCAILPKDFRKNIDTLFDSMYADQAVFSETLGEIVDDLRQTVDANL</sequence>
<dbReference type="EMBL" id="AP028457">
    <property type="protein sequence ID" value="BEK82252.1"/>
    <property type="molecule type" value="Genomic_DNA"/>
</dbReference>
<reference evidence="4 11" key="4">
    <citation type="journal article" date="2019" name="Nat. Med.">
        <title>A library of human gut bacterial isolates paired with longitudinal multiomics data enables mechanistic microbiome research.</title>
        <authorList>
            <person name="Poyet M."/>
            <person name="Groussin M."/>
            <person name="Gibbons S.M."/>
            <person name="Avila-Pacheco J."/>
            <person name="Jiang X."/>
            <person name="Kearney S.M."/>
            <person name="Perrotta A.R."/>
            <person name="Berdy B."/>
            <person name="Zhao S."/>
            <person name="Lieberman T.D."/>
            <person name="Swanson P.K."/>
            <person name="Smith M."/>
            <person name="Roesemann S."/>
            <person name="Alexander J.E."/>
            <person name="Rich S.A."/>
            <person name="Livny J."/>
            <person name="Vlamakis H."/>
            <person name="Clish C."/>
            <person name="Bullock K."/>
            <person name="Deik A."/>
            <person name="Scott J."/>
            <person name="Pierce K.A."/>
            <person name="Xavier R.J."/>
            <person name="Alm E.J."/>
        </authorList>
    </citation>
    <scope>NUCLEOTIDE SEQUENCE [LARGE SCALE GENOMIC DNA]</scope>
    <source>
        <strain evidence="4 11">BIOML-A26</strain>
    </source>
</reference>
<dbReference type="InterPro" id="IPR043519">
    <property type="entry name" value="NT_sf"/>
</dbReference>
<dbReference type="EMBL" id="MAXD01000001">
    <property type="protein sequence ID" value="OFA36061.1"/>
    <property type="molecule type" value="Genomic_DNA"/>
</dbReference>
<dbReference type="OrthoDB" id="5176171at2"/>
<dbReference type="KEGG" id="badl:BADO_0209"/>
<feature type="domain" description="Polymerase nucleotidyl transferase" evidence="1">
    <location>
        <begin position="6"/>
        <end position="62"/>
    </location>
</feature>
<reference evidence="3 12" key="5">
    <citation type="submission" date="2023-06" db="EMBL/GenBank/DDBJ databases">
        <title>Complete Genome Sequences of Bifidobacterium faecale strain JCM19861T was isolated from human faeces by Jung-Hye Choi et al. (2014).</title>
        <authorList>
            <person name="Okuhama S."/>
            <person name="Takahashi H."/>
            <person name="Imaizumi K."/>
            <person name="Nakayama S."/>
            <person name="Ogata Y."/>
            <person name="Suda W."/>
        </authorList>
    </citation>
    <scope>NUCLEOTIDE SEQUENCE [LARGE SCALE GENOMIC DNA]</scope>
    <source>
        <strain evidence="3 12">JCM 19861</strain>
    </source>
</reference>
<dbReference type="EMBL" id="WDFR01000001">
    <property type="protein sequence ID" value="KAB6031853.1"/>
    <property type="molecule type" value="Genomic_DNA"/>
</dbReference>
<evidence type="ECO:0000313" key="5">
    <source>
        <dbReference type="EMBL" id="OFA36061.1"/>
    </source>
</evidence>
<dbReference type="EMBL" id="LNKF01000001">
    <property type="protein sequence ID" value="OSG96256.1"/>
    <property type="molecule type" value="Genomic_DNA"/>
</dbReference>
<dbReference type="GO" id="GO:0016779">
    <property type="term" value="F:nucleotidyltransferase activity"/>
    <property type="evidence" value="ECO:0007669"/>
    <property type="project" value="InterPro"/>
</dbReference>
<evidence type="ECO:0000313" key="10">
    <source>
        <dbReference type="Proteomes" id="UP000193664"/>
    </source>
</evidence>
<name>A0A076JKC1_BIFAD</name>
<evidence type="ECO:0000313" key="8">
    <source>
        <dbReference type="Proteomes" id="UP000175684"/>
    </source>
</evidence>
<evidence type="ECO:0000313" key="12">
    <source>
        <dbReference type="Proteomes" id="UP001357973"/>
    </source>
</evidence>
<dbReference type="SUPFAM" id="SSF81301">
    <property type="entry name" value="Nucleotidyltransferase"/>
    <property type="match status" value="1"/>
</dbReference>
<dbReference type="Pfam" id="PF01909">
    <property type="entry name" value="NTP_transf_2"/>
    <property type="match status" value="1"/>
</dbReference>
<dbReference type="AlphaFoldDB" id="A0A076JKC1"/>
<evidence type="ECO:0000313" key="6">
    <source>
        <dbReference type="EMBL" id="OQM57474.1"/>
    </source>
</evidence>
<reference evidence="6 9" key="3">
    <citation type="submission" date="2017-03" db="EMBL/GenBank/DDBJ databases">
        <title>Maternal inheritance of bifidobacteria.</title>
        <authorList>
            <person name="Lugli G.A."/>
            <person name="Duranti S."/>
            <person name="Milani C."/>
            <person name="Mancabelli L."/>
        </authorList>
    </citation>
    <scope>NUCLEOTIDE SEQUENCE [LARGE SCALE GENOMIC DNA]</scope>
    <source>
        <strain evidence="6 9">1892B</strain>
    </source>
</reference>
<dbReference type="PATRIC" id="fig|1680.6.peg.262"/>
<gene>
    <name evidence="7" type="ORF">AD0028_0223</name>
    <name evidence="3" type="ORF">B19861_01940</name>
    <name evidence="6" type="ORF">B5789_0961</name>
    <name evidence="5" type="ORF">BBK15_01900</name>
    <name evidence="4" type="ORF">GA542_01230</name>
</gene>
<dbReference type="Proteomes" id="UP000470926">
    <property type="component" value="Unassembled WGS sequence"/>
</dbReference>
<dbReference type="Proteomes" id="UP000175684">
    <property type="component" value="Unassembled WGS sequence"/>
</dbReference>
<evidence type="ECO:0000313" key="9">
    <source>
        <dbReference type="Proteomes" id="UP000192714"/>
    </source>
</evidence>
<organism evidence="4 11">
    <name type="scientific">Bifidobacterium adolescentis</name>
    <dbReference type="NCBI Taxonomy" id="1680"/>
    <lineage>
        <taxon>Bacteria</taxon>
        <taxon>Bacillati</taxon>
        <taxon>Actinomycetota</taxon>
        <taxon>Actinomycetes</taxon>
        <taxon>Bifidobacteriales</taxon>
        <taxon>Bifidobacteriaceae</taxon>
        <taxon>Bifidobacterium</taxon>
    </lineage>
</organism>
<dbReference type="InterPro" id="IPR025117">
    <property type="entry name" value="DUF4037"/>
</dbReference>
<dbReference type="Gene3D" id="3.30.460.10">
    <property type="entry name" value="Beta Polymerase, domain 2"/>
    <property type="match status" value="1"/>
</dbReference>
<feature type="domain" description="DUF4037" evidence="2">
    <location>
        <begin position="121"/>
        <end position="209"/>
    </location>
</feature>
<protein>
    <submittedName>
        <fullName evidence="4">DUF4037 domain-containing protein</fullName>
    </submittedName>
    <submittedName>
        <fullName evidence="3 6">Nucleotidyltransferase</fullName>
    </submittedName>
</protein>
<evidence type="ECO:0000313" key="11">
    <source>
        <dbReference type="Proteomes" id="UP000470926"/>
    </source>
</evidence>
<dbReference type="InterPro" id="IPR002934">
    <property type="entry name" value="Polymerase_NTP_transf_dom"/>
</dbReference>
<keyword evidence="7" id="KW-0808">Transferase</keyword>
<evidence type="ECO:0000259" key="1">
    <source>
        <dbReference type="Pfam" id="PF01909"/>
    </source>
</evidence>
<evidence type="ECO:0000259" key="2">
    <source>
        <dbReference type="Pfam" id="PF13228"/>
    </source>
</evidence>
<keyword evidence="12" id="KW-1185">Reference proteome</keyword>
<proteinExistence type="predicted"/>